<feature type="transmembrane region" description="Helical" evidence="1">
    <location>
        <begin position="34"/>
        <end position="51"/>
    </location>
</feature>
<reference evidence="2 3" key="1">
    <citation type="journal article" date="2016" name="Nat. Commun.">
        <title>Thousands of microbial genomes shed light on interconnected biogeochemical processes in an aquifer system.</title>
        <authorList>
            <person name="Anantharaman K."/>
            <person name="Brown C.T."/>
            <person name="Hug L.A."/>
            <person name="Sharon I."/>
            <person name="Castelle C.J."/>
            <person name="Probst A.J."/>
            <person name="Thomas B.C."/>
            <person name="Singh A."/>
            <person name="Wilkins M.J."/>
            <person name="Karaoz U."/>
            <person name="Brodie E.L."/>
            <person name="Williams K.H."/>
            <person name="Hubbard S.S."/>
            <person name="Banfield J.F."/>
        </authorList>
    </citation>
    <scope>NUCLEOTIDE SEQUENCE [LARGE SCALE GENOMIC DNA]</scope>
</reference>
<accession>A0A1G2LA10</accession>
<evidence type="ECO:0000313" key="3">
    <source>
        <dbReference type="Proteomes" id="UP000177982"/>
    </source>
</evidence>
<evidence type="ECO:0000313" key="2">
    <source>
        <dbReference type="EMBL" id="OHA07619.1"/>
    </source>
</evidence>
<dbReference type="InterPro" id="IPR036465">
    <property type="entry name" value="vWFA_dom_sf"/>
</dbReference>
<sequence length="376" mass="42057">MTGPEAVFDIGYRILLYFFGIDEIYVRFPESLRFAWIIPVLFAVTAIHIVWKRSIVRGLGMRLATIRAFFALLGVLVGIAFLIVTLSEPYGISDVKRPIYKGEAVDFGFDISESSGARDVSPERLEAAKRDVKKAVPKLQAAGISYFCLNYFTVAPNRLLECTTDTAGFLLTLQTLDRAFAARNSTNLLAAFKEHVSVLKNYIPEGTRITKVIITDGGKEAWRQKDGSIVVVEDAWSLDDLQKEVTRMTQEEKIRVIPVGLGGEKWVMVPTGGSDNGVVETEDGSPVLTKLDAETIKKIALWAGDARRYFILDGRADFGEWLASLMSREMIVERYIVEKSAPYELWRWPLGAGIFFLMISFGALGIFERITAKFLK</sequence>
<gene>
    <name evidence="2" type="ORF">A2934_04870</name>
</gene>
<feature type="transmembrane region" description="Helical" evidence="1">
    <location>
        <begin position="63"/>
        <end position="86"/>
    </location>
</feature>
<dbReference type="EMBL" id="MHQO01000006">
    <property type="protein sequence ID" value="OHA07619.1"/>
    <property type="molecule type" value="Genomic_DNA"/>
</dbReference>
<evidence type="ECO:0000256" key="1">
    <source>
        <dbReference type="SAM" id="Phobius"/>
    </source>
</evidence>
<keyword evidence="1" id="KW-0472">Membrane</keyword>
<organism evidence="2 3">
    <name type="scientific">Candidatus Sungbacteria bacterium RIFCSPLOWO2_01_FULL_47_10</name>
    <dbReference type="NCBI Taxonomy" id="1802276"/>
    <lineage>
        <taxon>Bacteria</taxon>
        <taxon>Candidatus Sungiibacteriota</taxon>
    </lineage>
</organism>
<keyword evidence="1" id="KW-0812">Transmembrane</keyword>
<evidence type="ECO:0008006" key="4">
    <source>
        <dbReference type="Google" id="ProtNLM"/>
    </source>
</evidence>
<keyword evidence="1" id="KW-1133">Transmembrane helix</keyword>
<protein>
    <recommendedName>
        <fullName evidence="4">Aerotolerance regulator N-terminal domain-containing protein</fullName>
    </recommendedName>
</protein>
<proteinExistence type="predicted"/>
<dbReference type="AlphaFoldDB" id="A0A1G2LA10"/>
<dbReference type="Proteomes" id="UP000177982">
    <property type="component" value="Unassembled WGS sequence"/>
</dbReference>
<dbReference type="SUPFAM" id="SSF53300">
    <property type="entry name" value="vWA-like"/>
    <property type="match status" value="1"/>
</dbReference>
<name>A0A1G2LA10_9BACT</name>
<comment type="caution">
    <text evidence="2">The sequence shown here is derived from an EMBL/GenBank/DDBJ whole genome shotgun (WGS) entry which is preliminary data.</text>
</comment>
<feature type="transmembrane region" description="Helical" evidence="1">
    <location>
        <begin position="345"/>
        <end position="367"/>
    </location>
</feature>
<dbReference type="Gene3D" id="3.40.50.410">
    <property type="entry name" value="von Willebrand factor, type A domain"/>
    <property type="match status" value="1"/>
</dbReference>